<feature type="compositionally biased region" description="Basic residues" evidence="6">
    <location>
        <begin position="41"/>
        <end position="53"/>
    </location>
</feature>
<dbReference type="GO" id="GO:0003746">
    <property type="term" value="F:translation elongation factor activity"/>
    <property type="evidence" value="ECO:0007669"/>
    <property type="project" value="UniProtKB-KW"/>
</dbReference>
<dbReference type="SUPFAM" id="SSF57783">
    <property type="entry name" value="Zinc beta-ribbon"/>
    <property type="match status" value="1"/>
</dbReference>
<reference evidence="7 8" key="1">
    <citation type="submission" date="2024-04" db="EMBL/GenBank/DDBJ databases">
        <title>Phyllosticta paracitricarpa is synonymous to the EU quarantine fungus P. citricarpa based on phylogenomic analyses.</title>
        <authorList>
            <consortium name="Lawrence Berkeley National Laboratory"/>
            <person name="Van Ingen-Buijs V.A."/>
            <person name="Van Westerhoven A.C."/>
            <person name="Haridas S."/>
            <person name="Skiadas P."/>
            <person name="Martin F."/>
            <person name="Groenewald J.Z."/>
            <person name="Crous P.W."/>
            <person name="Seidl M.F."/>
        </authorList>
    </citation>
    <scope>NUCLEOTIDE SEQUENCE [LARGE SCALE GENOMIC DNA]</scope>
    <source>
        <strain evidence="7 8">CBS 122670</strain>
    </source>
</reference>
<dbReference type="InterPro" id="IPR038567">
    <property type="entry name" value="T_Elf1_sf"/>
</dbReference>
<accession>A0ABR1LV22</accession>
<dbReference type="Pfam" id="PF05129">
    <property type="entry name" value="Zn_ribbon_Elf1"/>
    <property type="match status" value="1"/>
</dbReference>
<dbReference type="InterPro" id="IPR007808">
    <property type="entry name" value="Elf1"/>
</dbReference>
<feature type="compositionally biased region" description="Acidic residues" evidence="6">
    <location>
        <begin position="165"/>
        <end position="181"/>
    </location>
</feature>
<comment type="caution">
    <text evidence="7">The sequence shown here is derived from an EMBL/GenBank/DDBJ whole genome shotgun (WGS) entry which is preliminary data.</text>
</comment>
<dbReference type="EMBL" id="JBBPDW010000029">
    <property type="protein sequence ID" value="KAK7539063.1"/>
    <property type="molecule type" value="Genomic_DNA"/>
</dbReference>
<keyword evidence="7" id="KW-0251">Elongation factor</keyword>
<keyword evidence="5" id="KW-0805">Transcription regulation</keyword>
<organism evidence="7 8">
    <name type="scientific">Phyllosticta citricarpa</name>
    <dbReference type="NCBI Taxonomy" id="55181"/>
    <lineage>
        <taxon>Eukaryota</taxon>
        <taxon>Fungi</taxon>
        <taxon>Dikarya</taxon>
        <taxon>Ascomycota</taxon>
        <taxon>Pezizomycotina</taxon>
        <taxon>Dothideomycetes</taxon>
        <taxon>Dothideomycetes incertae sedis</taxon>
        <taxon>Botryosphaeriales</taxon>
        <taxon>Phyllostictaceae</taxon>
        <taxon>Phyllosticta</taxon>
    </lineage>
</organism>
<feature type="compositionally biased region" description="Basic and acidic residues" evidence="6">
    <location>
        <begin position="148"/>
        <end position="164"/>
    </location>
</feature>
<keyword evidence="8" id="KW-1185">Reference proteome</keyword>
<evidence type="ECO:0000256" key="4">
    <source>
        <dbReference type="ARBA" id="ARBA00023242"/>
    </source>
</evidence>
<dbReference type="Gene3D" id="2.20.25.190">
    <property type="match status" value="1"/>
</dbReference>
<dbReference type="PANTHER" id="PTHR20934:SF0">
    <property type="entry name" value="TRANSCRIPTION ELONGATION FACTOR 1 HOMOLOG"/>
    <property type="match status" value="1"/>
</dbReference>
<proteinExistence type="inferred from homology"/>
<keyword evidence="5" id="KW-0479">Metal-binding</keyword>
<keyword evidence="4 5" id="KW-0539">Nucleus</keyword>
<evidence type="ECO:0000256" key="6">
    <source>
        <dbReference type="SAM" id="MobiDB-lite"/>
    </source>
</evidence>
<evidence type="ECO:0000313" key="8">
    <source>
        <dbReference type="Proteomes" id="UP001365128"/>
    </source>
</evidence>
<dbReference type="Proteomes" id="UP001365128">
    <property type="component" value="Unassembled WGS sequence"/>
</dbReference>
<keyword evidence="5" id="KW-0804">Transcription</keyword>
<evidence type="ECO:0000256" key="3">
    <source>
        <dbReference type="ARBA" id="ARBA00022833"/>
    </source>
</evidence>
<feature type="region of interest" description="Disordered" evidence="6">
    <location>
        <begin position="29"/>
        <end position="61"/>
    </location>
</feature>
<comment type="subcellular location">
    <subcellularLocation>
        <location evidence="1 5">Nucleus</location>
    </subcellularLocation>
</comment>
<comment type="similarity">
    <text evidence="2 5">Belongs to the ELOF1 family.</text>
</comment>
<evidence type="ECO:0000256" key="2">
    <source>
        <dbReference type="ARBA" id="ARBA00009730"/>
    </source>
</evidence>
<name>A0ABR1LV22_9PEZI</name>
<keyword evidence="3 5" id="KW-0862">Zinc</keyword>
<evidence type="ECO:0000256" key="5">
    <source>
        <dbReference type="RuleBase" id="RU364033"/>
    </source>
</evidence>
<sequence>MWTFCCPIISHRLGRRAFALSRNLAPQLSPPVKTPSNPLHPLHRKMGKRKKSSRGPVAPKKKEGLATVFQCLFCNHEKSVTIQMDKKSNIGNLQCKVCAVNFQQPITSISQPIDVYYEWVDACDAVAQEEKVDRADLALQNKRYRELDTMTSRDRTAATRPRDDFIDDDEADGEADYADDD</sequence>
<gene>
    <name evidence="7" type="ORF">IWX46DRAFT_210986</name>
</gene>
<keyword evidence="7" id="KW-0648">Protein biosynthesis</keyword>
<comment type="function">
    <text evidence="5">Transcription elongation factor implicated in the maintenance of proper chromatin structure in actively transcribed regions.</text>
</comment>
<keyword evidence="5" id="KW-0863">Zinc-finger</keyword>
<evidence type="ECO:0000313" key="7">
    <source>
        <dbReference type="EMBL" id="KAK7539063.1"/>
    </source>
</evidence>
<evidence type="ECO:0000256" key="1">
    <source>
        <dbReference type="ARBA" id="ARBA00004123"/>
    </source>
</evidence>
<dbReference type="PANTHER" id="PTHR20934">
    <property type="entry name" value="TRANSCRIPTION ELONGATION FACTOR 1 HOMOLOG"/>
    <property type="match status" value="1"/>
</dbReference>
<protein>
    <recommendedName>
        <fullName evidence="5">Transcription elongation factor 1 homolog</fullName>
    </recommendedName>
</protein>
<feature type="region of interest" description="Disordered" evidence="6">
    <location>
        <begin position="148"/>
        <end position="181"/>
    </location>
</feature>